<dbReference type="Proteomes" id="UP000887578">
    <property type="component" value="Unplaced"/>
</dbReference>
<sequence length="174" mass="19529">MGILNIFSLLFIGSAFIAQSNAGINRFLPMWCVDLHATPFLIAPYNSTKDAMQACVEFPSCIGFKKTSDSGYLLLHQLTGYVFNETCKDFYLWDKTGGKTFPNQANPYETVILFAIFLYGECPAGFDIEGSLCRGNIDIISEDRCYTFPSYMNPQHDGTSCYVLQKQTVITSWT</sequence>
<feature type="signal peptide" evidence="1">
    <location>
        <begin position="1"/>
        <end position="22"/>
    </location>
</feature>
<feature type="chain" id="PRO_5036697954" evidence="1">
    <location>
        <begin position="23"/>
        <end position="174"/>
    </location>
</feature>
<dbReference type="WBParaSite" id="PDA_v2.g27209.t1">
    <property type="protein sequence ID" value="PDA_v2.g27209.t1"/>
    <property type="gene ID" value="PDA_v2.g27209"/>
</dbReference>
<evidence type="ECO:0000313" key="3">
    <source>
        <dbReference type="WBParaSite" id="PDA_v2.g27209.t1"/>
    </source>
</evidence>
<reference evidence="3" key="1">
    <citation type="submission" date="2022-11" db="UniProtKB">
        <authorList>
            <consortium name="WormBaseParasite"/>
        </authorList>
    </citation>
    <scope>IDENTIFICATION</scope>
</reference>
<keyword evidence="1" id="KW-0732">Signal</keyword>
<keyword evidence="2" id="KW-1185">Reference proteome</keyword>
<protein>
    <submittedName>
        <fullName evidence="3">Uncharacterized protein</fullName>
    </submittedName>
</protein>
<proteinExistence type="predicted"/>
<evidence type="ECO:0000256" key="1">
    <source>
        <dbReference type="SAM" id="SignalP"/>
    </source>
</evidence>
<evidence type="ECO:0000313" key="2">
    <source>
        <dbReference type="Proteomes" id="UP000887578"/>
    </source>
</evidence>
<name>A0A914Q719_9BILA</name>
<dbReference type="AlphaFoldDB" id="A0A914Q719"/>
<organism evidence="2 3">
    <name type="scientific">Panagrolaimus davidi</name>
    <dbReference type="NCBI Taxonomy" id="227884"/>
    <lineage>
        <taxon>Eukaryota</taxon>
        <taxon>Metazoa</taxon>
        <taxon>Ecdysozoa</taxon>
        <taxon>Nematoda</taxon>
        <taxon>Chromadorea</taxon>
        <taxon>Rhabditida</taxon>
        <taxon>Tylenchina</taxon>
        <taxon>Panagrolaimomorpha</taxon>
        <taxon>Panagrolaimoidea</taxon>
        <taxon>Panagrolaimidae</taxon>
        <taxon>Panagrolaimus</taxon>
    </lineage>
</organism>
<accession>A0A914Q719</accession>